<dbReference type="AlphaFoldDB" id="A0A1Y5TUN9"/>
<dbReference type="EMBL" id="FWFR01000003">
    <property type="protein sequence ID" value="SLN73442.1"/>
    <property type="molecule type" value="Genomic_DNA"/>
</dbReference>
<feature type="coiled-coil region" evidence="1">
    <location>
        <begin position="1"/>
        <end position="79"/>
    </location>
</feature>
<protein>
    <recommendedName>
        <fullName evidence="4">DUF4164 family protein</fullName>
    </recommendedName>
</protein>
<proteinExistence type="predicted"/>
<sequence length="100" mass="11636">MTDGESARERLTAALRRLERAVESRASAGVEDDDIAELEELRRERDELTEEVEMQRLARRELERRVRERDEEIARLRAATEVVSDRLDGTIDRIKLAMGQ</sequence>
<keyword evidence="1" id="KW-0175">Coiled coil</keyword>
<evidence type="ECO:0008006" key="4">
    <source>
        <dbReference type="Google" id="ProtNLM"/>
    </source>
</evidence>
<evidence type="ECO:0000256" key="1">
    <source>
        <dbReference type="SAM" id="Coils"/>
    </source>
</evidence>
<gene>
    <name evidence="2" type="ORF">OCH7691_03604</name>
</gene>
<dbReference type="RefSeq" id="WP_139839771.1">
    <property type="nucleotide sequence ID" value="NZ_FWFR01000003.1"/>
</dbReference>
<keyword evidence="3" id="KW-1185">Reference proteome</keyword>
<dbReference type="InParanoid" id="A0A1Y5TUN9"/>
<evidence type="ECO:0000313" key="3">
    <source>
        <dbReference type="Proteomes" id="UP000193200"/>
    </source>
</evidence>
<reference evidence="2 3" key="1">
    <citation type="submission" date="2017-03" db="EMBL/GenBank/DDBJ databases">
        <authorList>
            <person name="Afonso C.L."/>
            <person name="Miller P.J."/>
            <person name="Scott M.A."/>
            <person name="Spackman E."/>
            <person name="Goraichik I."/>
            <person name="Dimitrov K.M."/>
            <person name="Suarez D.L."/>
            <person name="Swayne D.E."/>
        </authorList>
    </citation>
    <scope>NUCLEOTIDE SEQUENCE [LARGE SCALE GENOMIC DNA]</scope>
    <source>
        <strain evidence="2 3">CECT 7691</strain>
    </source>
</reference>
<name>A0A1Y5TUN9_9PROT</name>
<dbReference type="Proteomes" id="UP000193200">
    <property type="component" value="Unassembled WGS sequence"/>
</dbReference>
<accession>A0A1Y5TUN9</accession>
<organism evidence="2 3">
    <name type="scientific">Oceanibacterium hippocampi</name>
    <dbReference type="NCBI Taxonomy" id="745714"/>
    <lineage>
        <taxon>Bacteria</taxon>
        <taxon>Pseudomonadati</taxon>
        <taxon>Pseudomonadota</taxon>
        <taxon>Alphaproteobacteria</taxon>
        <taxon>Sneathiellales</taxon>
        <taxon>Sneathiellaceae</taxon>
        <taxon>Oceanibacterium</taxon>
    </lineage>
</organism>
<evidence type="ECO:0000313" key="2">
    <source>
        <dbReference type="EMBL" id="SLN73442.1"/>
    </source>
</evidence>